<evidence type="ECO:0000256" key="2">
    <source>
        <dbReference type="ARBA" id="ARBA00023043"/>
    </source>
</evidence>
<dbReference type="Pfam" id="PF13637">
    <property type="entry name" value="Ank_4"/>
    <property type="match status" value="1"/>
</dbReference>
<keyword evidence="2 3" id="KW-0040">ANK repeat</keyword>
<feature type="repeat" description="ANK" evidence="3">
    <location>
        <begin position="208"/>
        <end position="240"/>
    </location>
</feature>
<dbReference type="Pfam" id="PF12796">
    <property type="entry name" value="Ank_2"/>
    <property type="match status" value="1"/>
</dbReference>
<reference evidence="5" key="1">
    <citation type="journal article" date="2016" name="Nature">
        <title>The genome of the seagrass Zostera marina reveals angiosperm adaptation to the sea.</title>
        <authorList>
            <person name="Olsen J.L."/>
            <person name="Rouze P."/>
            <person name="Verhelst B."/>
            <person name="Lin Y.-C."/>
            <person name="Bayer T."/>
            <person name="Collen J."/>
            <person name="Dattolo E."/>
            <person name="De Paoli E."/>
            <person name="Dittami S."/>
            <person name="Maumus F."/>
            <person name="Michel G."/>
            <person name="Kersting A."/>
            <person name="Lauritano C."/>
            <person name="Lohaus R."/>
            <person name="Toepel M."/>
            <person name="Tonon T."/>
            <person name="Vanneste K."/>
            <person name="Amirebrahimi M."/>
            <person name="Brakel J."/>
            <person name="Bostroem C."/>
            <person name="Chovatia M."/>
            <person name="Grimwood J."/>
            <person name="Jenkins J.W."/>
            <person name="Jueterbock A."/>
            <person name="Mraz A."/>
            <person name="Stam W.T."/>
            <person name="Tice H."/>
            <person name="Bornberg-Bauer E."/>
            <person name="Green P.J."/>
            <person name="Pearson G.A."/>
            <person name="Procaccini G."/>
            <person name="Duarte C.M."/>
            <person name="Schmutz J."/>
            <person name="Reusch T.B.H."/>
            <person name="Van de Peer Y."/>
        </authorList>
    </citation>
    <scope>NUCLEOTIDE SEQUENCE [LARGE SCALE GENOMIC DNA]</scope>
    <source>
        <strain evidence="5">cv. Finnish</strain>
    </source>
</reference>
<evidence type="ECO:0000256" key="1">
    <source>
        <dbReference type="ARBA" id="ARBA00022737"/>
    </source>
</evidence>
<evidence type="ECO:0000256" key="3">
    <source>
        <dbReference type="PROSITE-ProRule" id="PRU00023"/>
    </source>
</evidence>
<dbReference type="InterPro" id="IPR036770">
    <property type="entry name" value="Ankyrin_rpt-contain_sf"/>
</dbReference>
<proteinExistence type="predicted"/>
<gene>
    <name evidence="4" type="ORF">ZOSMA_388G00060</name>
</gene>
<dbReference type="InterPro" id="IPR051637">
    <property type="entry name" value="Ank_repeat_dom-contain_49"/>
</dbReference>
<dbReference type="PROSITE" id="PS50088">
    <property type="entry name" value="ANK_REPEAT"/>
    <property type="match status" value="4"/>
</dbReference>
<dbReference type="STRING" id="29655.A0A0K9P4S7"/>
<organism evidence="4 5">
    <name type="scientific">Zostera marina</name>
    <name type="common">Eelgrass</name>
    <dbReference type="NCBI Taxonomy" id="29655"/>
    <lineage>
        <taxon>Eukaryota</taxon>
        <taxon>Viridiplantae</taxon>
        <taxon>Streptophyta</taxon>
        <taxon>Embryophyta</taxon>
        <taxon>Tracheophyta</taxon>
        <taxon>Spermatophyta</taxon>
        <taxon>Magnoliopsida</taxon>
        <taxon>Liliopsida</taxon>
        <taxon>Zosteraceae</taxon>
        <taxon>Zostera</taxon>
    </lineage>
</organism>
<protein>
    <submittedName>
        <fullName evidence="4">Ankyrin repeat protein</fullName>
    </submittedName>
</protein>
<evidence type="ECO:0000313" key="5">
    <source>
        <dbReference type="Proteomes" id="UP000036987"/>
    </source>
</evidence>
<keyword evidence="1" id="KW-0677">Repeat</keyword>
<dbReference type="SMART" id="SM00248">
    <property type="entry name" value="ANK"/>
    <property type="match status" value="5"/>
</dbReference>
<dbReference type="EMBL" id="LFYR01001191">
    <property type="protein sequence ID" value="KMZ64051.1"/>
    <property type="molecule type" value="Genomic_DNA"/>
</dbReference>
<accession>A0A0K9P4S7</accession>
<dbReference type="PANTHER" id="PTHR24180">
    <property type="entry name" value="CYCLIN-DEPENDENT KINASE INHIBITOR 2C-RELATED"/>
    <property type="match status" value="1"/>
</dbReference>
<dbReference type="PANTHER" id="PTHR24180:SF45">
    <property type="entry name" value="POLY [ADP-RIBOSE] POLYMERASE TANKYRASE"/>
    <property type="match status" value="1"/>
</dbReference>
<dbReference type="PROSITE" id="PS50297">
    <property type="entry name" value="ANK_REP_REGION"/>
    <property type="match status" value="3"/>
</dbReference>
<dbReference type="SUPFAM" id="SSF48403">
    <property type="entry name" value="Ankyrin repeat"/>
    <property type="match status" value="1"/>
</dbReference>
<dbReference type="Proteomes" id="UP000036987">
    <property type="component" value="Unassembled WGS sequence"/>
</dbReference>
<sequence length="306" mass="34079">MSSLIVVAALPAPRSQSFPRFSSFSTDTRRSRRTGSCTFYCSLLVFSQKNWSIFVAPVKNMVQNEVGEEEGHGEGFWEVPDVSGYDDDESQIGDEDSSSSSTEKNGLYYLEIPEEIELLLSAEENAILQQNQVPNLTKISSNNWNPLHSLALSGQIPIMDKLLEDNTHIDMVDKNGFTVFHKAVIGKKEAVISHLLRKGADIQCKDRDGITPLHYAVQVGAIQTVKLLIKHKVNVNVADNDGWTPLHIAVQSRSRDITKVLLINGADKTRRTRDGKTPLDIALCFGKEFKSYELTKLLKLVPYGDS</sequence>
<dbReference type="InterPro" id="IPR002110">
    <property type="entry name" value="Ankyrin_rpt"/>
</dbReference>
<dbReference type="AlphaFoldDB" id="A0A0K9P4S7"/>
<dbReference type="OrthoDB" id="1577640at2759"/>
<feature type="repeat" description="ANK" evidence="3">
    <location>
        <begin position="175"/>
        <end position="207"/>
    </location>
</feature>
<keyword evidence="5" id="KW-1185">Reference proteome</keyword>
<evidence type="ECO:0000313" key="4">
    <source>
        <dbReference type="EMBL" id="KMZ64051.1"/>
    </source>
</evidence>
<feature type="repeat" description="ANK" evidence="3">
    <location>
        <begin position="241"/>
        <end position="273"/>
    </location>
</feature>
<feature type="repeat" description="ANK" evidence="3">
    <location>
        <begin position="142"/>
        <end position="174"/>
    </location>
</feature>
<comment type="caution">
    <text evidence="4">The sequence shown here is derived from an EMBL/GenBank/DDBJ whole genome shotgun (WGS) entry which is preliminary data.</text>
</comment>
<dbReference type="Gene3D" id="1.25.40.20">
    <property type="entry name" value="Ankyrin repeat-containing domain"/>
    <property type="match status" value="2"/>
</dbReference>
<name>A0A0K9P4S7_ZOSMR</name>